<dbReference type="Proteomes" id="UP000442990">
    <property type="component" value="Unassembled WGS sequence"/>
</dbReference>
<organism evidence="1 2">
    <name type="scientific">Streptomyces triticiradicis</name>
    <dbReference type="NCBI Taxonomy" id="2651189"/>
    <lineage>
        <taxon>Bacteria</taxon>
        <taxon>Bacillati</taxon>
        <taxon>Actinomycetota</taxon>
        <taxon>Actinomycetes</taxon>
        <taxon>Kitasatosporales</taxon>
        <taxon>Streptomycetaceae</taxon>
        <taxon>Streptomyces</taxon>
    </lineage>
</organism>
<evidence type="ECO:0000313" key="2">
    <source>
        <dbReference type="Proteomes" id="UP000442990"/>
    </source>
</evidence>
<sequence length="68" mass="7524">MGVVERQQRVRAYRGQMPSPGRPTVAWHEGRVKFWAAIARGAKTEDVCGRTRVGTSSACRSSSRRSSC</sequence>
<dbReference type="EMBL" id="WBKG01000050">
    <property type="protein sequence ID" value="KAB1978645.1"/>
    <property type="molecule type" value="Genomic_DNA"/>
</dbReference>
<keyword evidence="2" id="KW-1185">Reference proteome</keyword>
<proteinExistence type="predicted"/>
<evidence type="ECO:0000313" key="1">
    <source>
        <dbReference type="EMBL" id="KAB1978645.1"/>
    </source>
</evidence>
<gene>
    <name evidence="1" type="ORF">F8144_38970</name>
</gene>
<dbReference type="AlphaFoldDB" id="A0A7J5D6C1"/>
<accession>A0A7J5D6C1</accession>
<protein>
    <submittedName>
        <fullName evidence="1">Uncharacterized protein</fullName>
    </submittedName>
</protein>
<comment type="caution">
    <text evidence="1">The sequence shown here is derived from an EMBL/GenBank/DDBJ whole genome shotgun (WGS) entry which is preliminary data.</text>
</comment>
<name>A0A7J5D6C1_9ACTN</name>
<reference evidence="1 2" key="1">
    <citation type="submission" date="2019-09" db="EMBL/GenBank/DDBJ databases">
        <title>Isolation and identification of active actinomycetes.</title>
        <authorList>
            <person name="Yu Z."/>
            <person name="Han C."/>
            <person name="Yu B."/>
        </authorList>
    </citation>
    <scope>NUCLEOTIDE SEQUENCE [LARGE SCALE GENOMIC DNA]</scope>
    <source>
        <strain evidence="1 2">NEAU-H2</strain>
    </source>
</reference>